<accession>A0A8J2PK05</accession>
<keyword evidence="2" id="KW-0325">Glycoprotein</keyword>
<evidence type="ECO:0000313" key="4">
    <source>
        <dbReference type="EMBL" id="CAG7825719.1"/>
    </source>
</evidence>
<dbReference type="Proteomes" id="UP000708208">
    <property type="component" value="Unassembled WGS sequence"/>
</dbReference>
<keyword evidence="3" id="KW-0472">Membrane</keyword>
<dbReference type="PROSITE" id="PS00713">
    <property type="entry name" value="NA_DICARBOXYL_SYMP_1"/>
    <property type="match status" value="1"/>
</dbReference>
<comment type="similarity">
    <text evidence="1">Belongs to the dicarboxylate/amino acid:cation symporter (DAACS) (TC 2.A.23) family.</text>
</comment>
<evidence type="ECO:0000313" key="5">
    <source>
        <dbReference type="Proteomes" id="UP000708208"/>
    </source>
</evidence>
<keyword evidence="5" id="KW-1185">Reference proteome</keyword>
<dbReference type="Pfam" id="PF00375">
    <property type="entry name" value="SDF"/>
    <property type="match status" value="1"/>
</dbReference>
<dbReference type="InterPro" id="IPR001991">
    <property type="entry name" value="Na-dicarboxylate_symporter"/>
</dbReference>
<sequence>MVGIILGFSIKPLQPSVEVQSLLAYPGELFIRALSLMILPCVIFSLFVGAGSLNIKSNGKIVAITFGYFILTSLFNAFYGVILALVFQPGDPSVLKNTSNET</sequence>
<dbReference type="GO" id="GO:0015501">
    <property type="term" value="F:glutamate:sodium symporter activity"/>
    <property type="evidence" value="ECO:0007669"/>
    <property type="project" value="TreeGrafter"/>
</dbReference>
<dbReference type="OrthoDB" id="5877963at2759"/>
<dbReference type="PANTHER" id="PTHR11958:SF111">
    <property type="entry name" value="AMINO ACID TRANSPORTER"/>
    <property type="match status" value="1"/>
</dbReference>
<dbReference type="AlphaFoldDB" id="A0A8J2PK05"/>
<dbReference type="GO" id="GO:0005313">
    <property type="term" value="F:L-glutamate transmembrane transporter activity"/>
    <property type="evidence" value="ECO:0007669"/>
    <property type="project" value="TreeGrafter"/>
</dbReference>
<evidence type="ECO:0008006" key="6">
    <source>
        <dbReference type="Google" id="ProtNLM"/>
    </source>
</evidence>
<dbReference type="PANTHER" id="PTHR11958">
    <property type="entry name" value="SODIUM/DICARBOXYLATE SYMPORTER-RELATED"/>
    <property type="match status" value="1"/>
</dbReference>
<evidence type="ECO:0000256" key="1">
    <source>
        <dbReference type="ARBA" id="ARBA00006148"/>
    </source>
</evidence>
<feature type="transmembrane region" description="Helical" evidence="3">
    <location>
        <begin position="29"/>
        <end position="49"/>
    </location>
</feature>
<protein>
    <recommendedName>
        <fullName evidence="6">Amino acid transporter</fullName>
    </recommendedName>
</protein>
<dbReference type="GO" id="GO:0005886">
    <property type="term" value="C:plasma membrane"/>
    <property type="evidence" value="ECO:0007669"/>
    <property type="project" value="TreeGrafter"/>
</dbReference>
<evidence type="ECO:0000256" key="3">
    <source>
        <dbReference type="SAM" id="Phobius"/>
    </source>
</evidence>
<keyword evidence="3" id="KW-1133">Transmembrane helix</keyword>
<dbReference type="GO" id="GO:0015175">
    <property type="term" value="F:neutral L-amino acid transmembrane transporter activity"/>
    <property type="evidence" value="ECO:0007669"/>
    <property type="project" value="TreeGrafter"/>
</dbReference>
<reference evidence="4" key="1">
    <citation type="submission" date="2021-06" db="EMBL/GenBank/DDBJ databases">
        <authorList>
            <person name="Hodson N. C."/>
            <person name="Mongue J. A."/>
            <person name="Jaron S. K."/>
        </authorList>
    </citation>
    <scope>NUCLEOTIDE SEQUENCE</scope>
</reference>
<organism evidence="4 5">
    <name type="scientific">Allacma fusca</name>
    <dbReference type="NCBI Taxonomy" id="39272"/>
    <lineage>
        <taxon>Eukaryota</taxon>
        <taxon>Metazoa</taxon>
        <taxon>Ecdysozoa</taxon>
        <taxon>Arthropoda</taxon>
        <taxon>Hexapoda</taxon>
        <taxon>Collembola</taxon>
        <taxon>Symphypleona</taxon>
        <taxon>Sminthuridae</taxon>
        <taxon>Allacma</taxon>
    </lineage>
</organism>
<gene>
    <name evidence="4" type="ORF">AFUS01_LOCUS35816</name>
</gene>
<keyword evidence="3" id="KW-0812">Transmembrane</keyword>
<comment type="caution">
    <text evidence="4">The sequence shown here is derived from an EMBL/GenBank/DDBJ whole genome shotgun (WGS) entry which is preliminary data.</text>
</comment>
<dbReference type="EMBL" id="CAJVCH010537333">
    <property type="protein sequence ID" value="CAG7825719.1"/>
    <property type="molecule type" value="Genomic_DNA"/>
</dbReference>
<evidence type="ECO:0000256" key="2">
    <source>
        <dbReference type="ARBA" id="ARBA00023180"/>
    </source>
</evidence>
<feature type="transmembrane region" description="Helical" evidence="3">
    <location>
        <begin position="61"/>
        <end position="87"/>
    </location>
</feature>
<dbReference type="InterPro" id="IPR050746">
    <property type="entry name" value="DAACS"/>
</dbReference>
<name>A0A8J2PK05_9HEXA</name>
<dbReference type="InterPro" id="IPR018107">
    <property type="entry name" value="Na-dicarboxylate_symporter_CS"/>
</dbReference>
<proteinExistence type="inferred from homology"/>
<feature type="non-terminal residue" evidence="4">
    <location>
        <position position="1"/>
    </location>
</feature>